<organism evidence="8 9">
    <name type="scientific">Seiridium cardinale</name>
    <dbReference type="NCBI Taxonomy" id="138064"/>
    <lineage>
        <taxon>Eukaryota</taxon>
        <taxon>Fungi</taxon>
        <taxon>Dikarya</taxon>
        <taxon>Ascomycota</taxon>
        <taxon>Pezizomycotina</taxon>
        <taxon>Sordariomycetes</taxon>
        <taxon>Xylariomycetidae</taxon>
        <taxon>Amphisphaeriales</taxon>
        <taxon>Sporocadaceae</taxon>
        <taxon>Seiridium</taxon>
    </lineage>
</organism>
<evidence type="ECO:0000256" key="1">
    <source>
        <dbReference type="ARBA" id="ARBA00004477"/>
    </source>
</evidence>
<keyword evidence="5" id="KW-0472">Membrane</keyword>
<evidence type="ECO:0000256" key="2">
    <source>
        <dbReference type="ARBA" id="ARBA00022692"/>
    </source>
</evidence>
<evidence type="ECO:0000259" key="7">
    <source>
        <dbReference type="Pfam" id="PF02453"/>
    </source>
</evidence>
<name>A0ABR2XDF5_9PEZI</name>
<evidence type="ECO:0000256" key="3">
    <source>
        <dbReference type="ARBA" id="ARBA00022824"/>
    </source>
</evidence>
<reference evidence="8 9" key="1">
    <citation type="submission" date="2024-02" db="EMBL/GenBank/DDBJ databases">
        <title>First draft genome assembly of two strains of Seiridium cardinale.</title>
        <authorList>
            <person name="Emiliani G."/>
            <person name="Scali E."/>
        </authorList>
    </citation>
    <scope>NUCLEOTIDE SEQUENCE [LARGE SCALE GENOMIC DNA]</scope>
    <source>
        <strain evidence="8 9">BM-138-000479</strain>
    </source>
</reference>
<comment type="subcellular location">
    <subcellularLocation>
        <location evidence="1">Endoplasmic reticulum membrane</location>
        <topology evidence="1">Multi-pass membrane protein</topology>
    </subcellularLocation>
</comment>
<gene>
    <name evidence="8" type="ORF">SCAR479_11644</name>
</gene>
<evidence type="ECO:0000256" key="4">
    <source>
        <dbReference type="ARBA" id="ARBA00022989"/>
    </source>
</evidence>
<keyword evidence="3" id="KW-0256">Endoplasmic reticulum</keyword>
<dbReference type="Proteomes" id="UP001465668">
    <property type="component" value="Unassembled WGS sequence"/>
</dbReference>
<accession>A0ABR2XDF5</accession>
<feature type="compositionally biased region" description="Polar residues" evidence="6">
    <location>
        <begin position="50"/>
        <end position="62"/>
    </location>
</feature>
<evidence type="ECO:0000313" key="8">
    <source>
        <dbReference type="EMBL" id="KAK9771715.1"/>
    </source>
</evidence>
<dbReference type="Pfam" id="PF02453">
    <property type="entry name" value="Reticulon"/>
    <property type="match status" value="1"/>
</dbReference>
<feature type="region of interest" description="Disordered" evidence="6">
    <location>
        <begin position="428"/>
        <end position="463"/>
    </location>
</feature>
<feature type="compositionally biased region" description="Basic and acidic residues" evidence="6">
    <location>
        <begin position="360"/>
        <end position="380"/>
    </location>
</feature>
<comment type="caution">
    <text evidence="8">The sequence shown here is derived from an EMBL/GenBank/DDBJ whole genome shotgun (WGS) entry which is preliminary data.</text>
</comment>
<proteinExistence type="predicted"/>
<sequence>MSEPGYVVMPIQAGGGQDAQNDAMNAASTLRQSLQGNSQHGNSHSSSNQYQTGSLDNNNGDNVGQRDQDHGGPLKKVIAQQDSLYKYLNWEDPLRTLGSYVGVLSFLLGLHYLPLTQWALKVGATGLGVMSVASFASRSFNSNANSNSNPADRLRPKQYKKVPEATLNATLGDIHDFVQYAVVEAQRIIFGEDLNKTFAAFVGATALFWLIKVVSPFGLSVLGVSSIYLATLIASPRGRKAAREASAQAGNMANVATEKGKVLAQDGKNQAAKLSSQARDTAVGAQNSLGQTAQRGKESVTDMSNRALDTAQSGKQSAADLSSRAMGTGSDTSRDVSNTTRRLPDLSGNNLDRGLNATHSDLDNDRHYTTSSHGDPDDRSVGQNVPRFGTATITKPTGVDYSDLESRNPYVDNPDIVTGGVNTSSHAAYSGLDSTNPFANDSRMGTTDMEFDTNRVGNRAGNR</sequence>
<dbReference type="InterPro" id="IPR003388">
    <property type="entry name" value="Reticulon"/>
</dbReference>
<dbReference type="EMBL" id="JARVKM010000071">
    <property type="protein sequence ID" value="KAK9771715.1"/>
    <property type="molecule type" value="Genomic_DNA"/>
</dbReference>
<evidence type="ECO:0000256" key="5">
    <source>
        <dbReference type="ARBA" id="ARBA00023136"/>
    </source>
</evidence>
<feature type="compositionally biased region" description="Polar residues" evidence="6">
    <location>
        <begin position="272"/>
        <end position="294"/>
    </location>
</feature>
<feature type="compositionally biased region" description="Polar residues" evidence="6">
    <location>
        <begin position="310"/>
        <end position="320"/>
    </location>
</feature>
<feature type="compositionally biased region" description="Polar residues" evidence="6">
    <location>
        <begin position="329"/>
        <end position="341"/>
    </location>
</feature>
<feature type="region of interest" description="Disordered" evidence="6">
    <location>
        <begin position="33"/>
        <end position="72"/>
    </location>
</feature>
<feature type="region of interest" description="Disordered" evidence="6">
    <location>
        <begin position="267"/>
        <end position="407"/>
    </location>
</feature>
<protein>
    <submittedName>
        <fullName evidence="8">Reticulon-domain-containing protein</fullName>
    </submittedName>
</protein>
<evidence type="ECO:0000256" key="6">
    <source>
        <dbReference type="SAM" id="MobiDB-lite"/>
    </source>
</evidence>
<keyword evidence="2" id="KW-0812">Transmembrane</keyword>
<feature type="compositionally biased region" description="Polar residues" evidence="6">
    <location>
        <begin position="428"/>
        <end position="445"/>
    </location>
</feature>
<feature type="compositionally biased region" description="Low complexity" evidence="6">
    <location>
        <begin position="35"/>
        <end position="49"/>
    </location>
</feature>
<keyword evidence="9" id="KW-1185">Reference proteome</keyword>
<evidence type="ECO:0000313" key="9">
    <source>
        <dbReference type="Proteomes" id="UP001465668"/>
    </source>
</evidence>
<keyword evidence="4" id="KW-1133">Transmembrane helix</keyword>
<feature type="domain" description="Reticulon" evidence="7">
    <location>
        <begin position="88"/>
        <end position="230"/>
    </location>
</feature>